<feature type="domain" description="MYND-type" evidence="7">
    <location>
        <begin position="51"/>
        <end position="89"/>
    </location>
</feature>
<keyword evidence="2" id="KW-0479">Metal-binding</keyword>
<comment type="caution">
    <text evidence="8">The sequence shown here is derived from an EMBL/GenBank/DDBJ whole genome shotgun (WGS) entry which is preliminary data.</text>
</comment>
<proteinExistence type="inferred from homology"/>
<keyword evidence="3 5" id="KW-0863">Zinc-finger</keyword>
<evidence type="ECO:0000256" key="3">
    <source>
        <dbReference type="ARBA" id="ARBA00022771"/>
    </source>
</evidence>
<dbReference type="PANTHER" id="PTHR13009">
    <property type="entry name" value="HEAT SHOCK PROTEIN 90 HSP90 CO-CHAPERONE AHA-1"/>
    <property type="match status" value="1"/>
</dbReference>
<dbReference type="InterPro" id="IPR002893">
    <property type="entry name" value="Znf_MYND"/>
</dbReference>
<name>A0ABN9WC07_9DINO</name>
<evidence type="ECO:0000313" key="9">
    <source>
        <dbReference type="Proteomes" id="UP001189429"/>
    </source>
</evidence>
<evidence type="ECO:0000259" key="7">
    <source>
        <dbReference type="PROSITE" id="PS50865"/>
    </source>
</evidence>
<evidence type="ECO:0000256" key="2">
    <source>
        <dbReference type="ARBA" id="ARBA00022723"/>
    </source>
</evidence>
<keyword evidence="9" id="KW-1185">Reference proteome</keyword>
<accession>A0ABN9WC07</accession>
<comment type="similarity">
    <text evidence="1">Belongs to the AHA1 family.</text>
</comment>
<evidence type="ECO:0000256" key="1">
    <source>
        <dbReference type="ARBA" id="ARBA00006817"/>
    </source>
</evidence>
<evidence type="ECO:0000256" key="6">
    <source>
        <dbReference type="SAM" id="MobiDB-lite"/>
    </source>
</evidence>
<evidence type="ECO:0000256" key="4">
    <source>
        <dbReference type="ARBA" id="ARBA00022833"/>
    </source>
</evidence>
<feature type="region of interest" description="Disordered" evidence="6">
    <location>
        <begin position="1"/>
        <end position="52"/>
    </location>
</feature>
<dbReference type="Gene3D" id="6.10.140.2220">
    <property type="match status" value="1"/>
</dbReference>
<dbReference type="PROSITE" id="PS50865">
    <property type="entry name" value="ZF_MYND_2"/>
    <property type="match status" value="1"/>
</dbReference>
<dbReference type="Proteomes" id="UP001189429">
    <property type="component" value="Unassembled WGS sequence"/>
</dbReference>
<sequence length="338" mass="36605">MTQIAPSAEATASPKRAGVDYSKFDAIEDSDDEKPSSKHSPAKKTNEKPHCGNCAKEIVKPLRCGGCKKAEYCSHQCQREDWQFHKRVCKKPEELKPKEDVSNQKQDGEKAPARPKGDDKVVIDDEEAEDLTWYRHREWKPSGEPKKDFKPVQLTGDAAAAASAADASKPGAGSAWNTAGTWEDKDVSSTAKSMLRARLADFPSVEVSGGTLSVSEVEALDGEASKPVVRGVTRHLWDLNLKLKFQFKWMGSDGQLSADGTLSIGDFSQNTSFEAGCDSLKAPVVDVSFTGLSMVDAGQRVAVEDALGAKAWPGGEGTLLAALAERMRQFSEEFAQVP</sequence>
<feature type="region of interest" description="Disordered" evidence="6">
    <location>
        <begin position="92"/>
        <end position="122"/>
    </location>
</feature>
<evidence type="ECO:0000256" key="5">
    <source>
        <dbReference type="PROSITE-ProRule" id="PRU00134"/>
    </source>
</evidence>
<evidence type="ECO:0000313" key="8">
    <source>
        <dbReference type="EMBL" id="CAK0883271.1"/>
    </source>
</evidence>
<reference evidence="8" key="1">
    <citation type="submission" date="2023-10" db="EMBL/GenBank/DDBJ databases">
        <authorList>
            <person name="Chen Y."/>
            <person name="Shah S."/>
            <person name="Dougan E. K."/>
            <person name="Thang M."/>
            <person name="Chan C."/>
        </authorList>
    </citation>
    <scope>NUCLEOTIDE SEQUENCE [LARGE SCALE GENOMIC DNA]</scope>
</reference>
<dbReference type="InterPro" id="IPR015310">
    <property type="entry name" value="AHSA1-like_N"/>
</dbReference>
<organism evidence="8 9">
    <name type="scientific">Prorocentrum cordatum</name>
    <dbReference type="NCBI Taxonomy" id="2364126"/>
    <lineage>
        <taxon>Eukaryota</taxon>
        <taxon>Sar</taxon>
        <taxon>Alveolata</taxon>
        <taxon>Dinophyceae</taxon>
        <taxon>Prorocentrales</taxon>
        <taxon>Prorocentraceae</taxon>
        <taxon>Prorocentrum</taxon>
    </lineage>
</organism>
<dbReference type="Pfam" id="PF01753">
    <property type="entry name" value="zf-MYND"/>
    <property type="match status" value="1"/>
</dbReference>
<protein>
    <recommendedName>
        <fullName evidence="7">MYND-type domain-containing protein</fullName>
    </recommendedName>
</protein>
<keyword evidence="4" id="KW-0862">Zinc</keyword>
<gene>
    <name evidence="8" type="ORF">PCOR1329_LOCUS65518</name>
</gene>
<dbReference type="PANTHER" id="PTHR13009:SF22">
    <property type="entry name" value="LD43819P"/>
    <property type="match status" value="1"/>
</dbReference>
<dbReference type="SUPFAM" id="SSF144232">
    <property type="entry name" value="HIT/MYND zinc finger-like"/>
    <property type="match status" value="1"/>
</dbReference>
<dbReference type="SUPFAM" id="SSF103111">
    <property type="entry name" value="Activator of Hsp90 ATPase, Aha1"/>
    <property type="match status" value="1"/>
</dbReference>
<dbReference type="Pfam" id="PF09229">
    <property type="entry name" value="Aha1_N"/>
    <property type="match status" value="1"/>
</dbReference>
<dbReference type="Gene3D" id="3.15.10.20">
    <property type="entry name" value="Activator of Hsp90 ATPase Aha1, N-terminal domain"/>
    <property type="match status" value="1"/>
</dbReference>
<feature type="compositionally biased region" description="Low complexity" evidence="6">
    <location>
        <begin position="160"/>
        <end position="175"/>
    </location>
</feature>
<dbReference type="EMBL" id="CAUYUJ010018393">
    <property type="protein sequence ID" value="CAK0883271.1"/>
    <property type="molecule type" value="Genomic_DNA"/>
</dbReference>
<feature type="region of interest" description="Disordered" evidence="6">
    <location>
        <begin position="160"/>
        <end position="180"/>
    </location>
</feature>
<dbReference type="SMART" id="SM01000">
    <property type="entry name" value="Aha1_N"/>
    <property type="match status" value="1"/>
</dbReference>
<dbReference type="InterPro" id="IPR036338">
    <property type="entry name" value="Aha1"/>
</dbReference>